<evidence type="ECO:0000256" key="5">
    <source>
        <dbReference type="ARBA" id="ARBA00022927"/>
    </source>
</evidence>
<dbReference type="GO" id="GO:0007030">
    <property type="term" value="P:Golgi organization"/>
    <property type="evidence" value="ECO:0000318"/>
    <property type="project" value="GO_Central"/>
</dbReference>
<dbReference type="GO" id="GO:0000139">
    <property type="term" value="C:Golgi membrane"/>
    <property type="evidence" value="ECO:0007669"/>
    <property type="project" value="UniProtKB-SubCell"/>
</dbReference>
<evidence type="ECO:0000256" key="8">
    <source>
        <dbReference type="ARBA" id="ARBA00031345"/>
    </source>
</evidence>
<evidence type="ECO:0000313" key="12">
    <source>
        <dbReference type="EnsemblMetazoa" id="HelroP178406"/>
    </source>
</evidence>
<dbReference type="EMBL" id="AMQM01006423">
    <property type="status" value="NOT_ANNOTATED_CDS"/>
    <property type="molecule type" value="Genomic_DNA"/>
</dbReference>
<evidence type="ECO:0000256" key="9">
    <source>
        <dbReference type="SAM" id="Coils"/>
    </source>
</evidence>
<proteinExistence type="inferred from homology"/>
<keyword evidence="6" id="KW-0333">Golgi apparatus</keyword>
<feature type="compositionally biased region" description="Acidic residues" evidence="10">
    <location>
        <begin position="245"/>
        <end position="257"/>
    </location>
</feature>
<keyword evidence="5" id="KW-0653">Protein transport</keyword>
<evidence type="ECO:0000256" key="2">
    <source>
        <dbReference type="ARBA" id="ARBA00005831"/>
    </source>
</evidence>
<protein>
    <recommendedName>
        <fullName evidence="3">Conserved oligomeric Golgi complex subunit 7</fullName>
    </recommendedName>
    <alternativeName>
        <fullName evidence="8">Component of oligomeric Golgi complex 7</fullName>
    </alternativeName>
</protein>
<dbReference type="EMBL" id="AMQM01006422">
    <property type="status" value="NOT_ANNOTATED_CDS"/>
    <property type="molecule type" value="Genomic_DNA"/>
</dbReference>
<dbReference type="FunCoup" id="T1FD46">
    <property type="interactions" value="711"/>
</dbReference>
<comment type="similarity">
    <text evidence="2">Belongs to the COG7 family.</text>
</comment>
<dbReference type="STRING" id="6412.T1FD46"/>
<reference evidence="12" key="3">
    <citation type="submission" date="2015-06" db="UniProtKB">
        <authorList>
            <consortium name="EnsemblMetazoa"/>
        </authorList>
    </citation>
    <scope>IDENTIFICATION</scope>
</reference>
<keyword evidence="7" id="KW-0472">Membrane</keyword>
<dbReference type="OrthoDB" id="245173at2759"/>
<reference evidence="13" key="1">
    <citation type="submission" date="2012-12" db="EMBL/GenBank/DDBJ databases">
        <authorList>
            <person name="Hellsten U."/>
            <person name="Grimwood J."/>
            <person name="Chapman J.A."/>
            <person name="Shapiro H."/>
            <person name="Aerts A."/>
            <person name="Otillar R.P."/>
            <person name="Terry A.Y."/>
            <person name="Boore J.L."/>
            <person name="Simakov O."/>
            <person name="Marletaz F."/>
            <person name="Cho S.-J."/>
            <person name="Edsinger-Gonzales E."/>
            <person name="Havlak P."/>
            <person name="Kuo D.-H."/>
            <person name="Larsson T."/>
            <person name="Lv J."/>
            <person name="Arendt D."/>
            <person name="Savage R."/>
            <person name="Osoegawa K."/>
            <person name="de Jong P."/>
            <person name="Lindberg D.R."/>
            <person name="Seaver E.C."/>
            <person name="Weisblat D.A."/>
            <person name="Putnam N.H."/>
            <person name="Grigoriev I.V."/>
            <person name="Rokhsar D.S."/>
        </authorList>
    </citation>
    <scope>NUCLEOTIDE SEQUENCE</scope>
</reference>
<comment type="subcellular location">
    <subcellularLocation>
        <location evidence="1">Golgi apparatus membrane</location>
        <topology evidence="1">Peripheral membrane protein</topology>
    </subcellularLocation>
</comment>
<evidence type="ECO:0000256" key="4">
    <source>
        <dbReference type="ARBA" id="ARBA00022448"/>
    </source>
</evidence>
<evidence type="ECO:0000256" key="6">
    <source>
        <dbReference type="ARBA" id="ARBA00023034"/>
    </source>
</evidence>
<dbReference type="GO" id="GO:0017119">
    <property type="term" value="C:Golgi transport complex"/>
    <property type="evidence" value="ECO:0000318"/>
    <property type="project" value="GO_Central"/>
</dbReference>
<dbReference type="KEGG" id="hro:HELRODRAFT_178406"/>
<gene>
    <name evidence="12" type="primary">20206745</name>
    <name evidence="11" type="ORF">HELRODRAFT_178406</name>
</gene>
<dbReference type="HOGENOM" id="CLU_006044_2_0_1"/>
<evidence type="ECO:0000256" key="1">
    <source>
        <dbReference type="ARBA" id="ARBA00004395"/>
    </source>
</evidence>
<evidence type="ECO:0000256" key="7">
    <source>
        <dbReference type="ARBA" id="ARBA00023136"/>
    </source>
</evidence>
<feature type="compositionally biased region" description="Acidic residues" evidence="10">
    <location>
        <begin position="227"/>
        <end position="236"/>
    </location>
</feature>
<accession>T1FD46</accession>
<keyword evidence="9" id="KW-0175">Coiled coil</keyword>
<dbReference type="InParanoid" id="T1FD46"/>
<keyword evidence="13" id="KW-1185">Reference proteome</keyword>
<keyword evidence="4" id="KW-0813">Transport</keyword>
<dbReference type="EMBL" id="KB097417">
    <property type="protein sequence ID" value="ESN97278.1"/>
    <property type="molecule type" value="Genomic_DNA"/>
</dbReference>
<feature type="coiled-coil region" evidence="9">
    <location>
        <begin position="55"/>
        <end position="89"/>
    </location>
</feature>
<organism evidence="12 13">
    <name type="scientific">Helobdella robusta</name>
    <name type="common">Californian leech</name>
    <dbReference type="NCBI Taxonomy" id="6412"/>
    <lineage>
        <taxon>Eukaryota</taxon>
        <taxon>Metazoa</taxon>
        <taxon>Spiralia</taxon>
        <taxon>Lophotrochozoa</taxon>
        <taxon>Annelida</taxon>
        <taxon>Clitellata</taxon>
        <taxon>Hirudinea</taxon>
        <taxon>Rhynchobdellida</taxon>
        <taxon>Glossiphoniidae</taxon>
        <taxon>Helobdella</taxon>
    </lineage>
</organism>
<dbReference type="PANTHER" id="PTHR21443">
    <property type="entry name" value="CONSERVED OLIGOMERIC GOLGI COMPLEX COMPONENT 7"/>
    <property type="match status" value="1"/>
</dbReference>
<dbReference type="Pfam" id="PF10191">
    <property type="entry name" value="COG7"/>
    <property type="match status" value="3"/>
</dbReference>
<evidence type="ECO:0000313" key="13">
    <source>
        <dbReference type="Proteomes" id="UP000015101"/>
    </source>
</evidence>
<dbReference type="GeneID" id="20206745"/>
<dbReference type="GO" id="GO:0006890">
    <property type="term" value="P:retrograde vesicle-mediated transport, Golgi to endoplasmic reticulum"/>
    <property type="evidence" value="ECO:0000318"/>
    <property type="project" value="GO_Central"/>
</dbReference>
<sequence length="573" mass="65368">MDYSKFNDEEFDAKEWINSAFKAKKEGSVEQYASTLAMKLQMFMQEVNNVIEDGCQQAINNLPRVTKELEAVRQEASLLQEQMKMAKYDIQKVEHDTANSMQNLMMLDQVKSRMKLASDALKEADNWTTLSSDVDEVFDSQDLEAHILTNVPDYTDRCQYLEMLKNRLEAMSSTAVVAAFATLNLDDAQRYVKIFKDIERISQLCKYYHKCQKAKILKLWRDVQTKDDDDGSDDDNDRIARRRDDDDDGGGDDDDDDGTLKKKLNKFYDELLLFLQNQLKWCDQVFPENSANIVCDLLSDSLKSLDPPLDELIDRCLQSSSASAAESSSSGKKSSSSSPVDDHPDPLESTSLLSNSIPKIFSAVTQSNERCLALTNGVVYIPYLEMVKEFLRSYLKELKRVMMNIFEKFNRDVIVEDWSDFQNALKVIQLCGELIAHMDELDLLLTSCVVAVGCNSSSGNNHNNINNNSNNMSQQQLDRKKFAFKDYKSYLMDSSEERKKLEQLIDHLIQNYITNVLEDLGLQITEPLLNIKNLLQATATEYETITESCPQRVSNTIAKMRGLDGEKKVIFSR</sequence>
<dbReference type="InterPro" id="IPR019335">
    <property type="entry name" value="COG7"/>
</dbReference>
<dbReference type="CTD" id="20206745"/>
<dbReference type="GO" id="GO:0006886">
    <property type="term" value="P:intracellular protein transport"/>
    <property type="evidence" value="ECO:0007669"/>
    <property type="project" value="InterPro"/>
</dbReference>
<evidence type="ECO:0000313" key="11">
    <source>
        <dbReference type="EMBL" id="ESN97278.1"/>
    </source>
</evidence>
<feature type="compositionally biased region" description="Low complexity" evidence="10">
    <location>
        <begin position="323"/>
        <end position="338"/>
    </location>
</feature>
<evidence type="ECO:0000256" key="10">
    <source>
        <dbReference type="SAM" id="MobiDB-lite"/>
    </source>
</evidence>
<feature type="region of interest" description="Disordered" evidence="10">
    <location>
        <begin position="323"/>
        <end position="351"/>
    </location>
</feature>
<reference evidence="11 13" key="2">
    <citation type="journal article" date="2013" name="Nature">
        <title>Insights into bilaterian evolution from three spiralian genomes.</title>
        <authorList>
            <person name="Simakov O."/>
            <person name="Marletaz F."/>
            <person name="Cho S.J."/>
            <person name="Edsinger-Gonzales E."/>
            <person name="Havlak P."/>
            <person name="Hellsten U."/>
            <person name="Kuo D.H."/>
            <person name="Larsson T."/>
            <person name="Lv J."/>
            <person name="Arendt D."/>
            <person name="Savage R."/>
            <person name="Osoegawa K."/>
            <person name="de Jong P."/>
            <person name="Grimwood J."/>
            <person name="Chapman J.A."/>
            <person name="Shapiro H."/>
            <person name="Aerts A."/>
            <person name="Otillar R.P."/>
            <person name="Terry A.Y."/>
            <person name="Boore J.L."/>
            <person name="Grigoriev I.V."/>
            <person name="Lindberg D.R."/>
            <person name="Seaver E.C."/>
            <person name="Weisblat D.A."/>
            <person name="Putnam N.H."/>
            <person name="Rokhsar D.S."/>
        </authorList>
    </citation>
    <scope>NUCLEOTIDE SEQUENCE</scope>
</reference>
<name>T1FD46_HELRO</name>
<evidence type="ECO:0000256" key="3">
    <source>
        <dbReference type="ARBA" id="ARBA00020984"/>
    </source>
</evidence>
<feature type="region of interest" description="Disordered" evidence="10">
    <location>
        <begin position="225"/>
        <end position="259"/>
    </location>
</feature>
<dbReference type="RefSeq" id="XP_009024750.1">
    <property type="nucleotide sequence ID" value="XM_009026502.1"/>
</dbReference>
<dbReference type="EnsemblMetazoa" id="HelroT178406">
    <property type="protein sequence ID" value="HelroP178406"/>
    <property type="gene ID" value="HelroG178406"/>
</dbReference>
<dbReference type="eggNOG" id="KOG4182">
    <property type="taxonomic scope" value="Eukaryota"/>
</dbReference>
<dbReference type="Proteomes" id="UP000015101">
    <property type="component" value="Unassembled WGS sequence"/>
</dbReference>
<dbReference type="EMBL" id="AMQM01006425">
    <property type="status" value="NOT_ANNOTATED_CDS"/>
    <property type="molecule type" value="Genomic_DNA"/>
</dbReference>
<dbReference type="AlphaFoldDB" id="T1FD46"/>
<dbReference type="PANTHER" id="PTHR21443:SF0">
    <property type="entry name" value="CONSERVED OLIGOMERIC GOLGI COMPLEX SUBUNIT 7"/>
    <property type="match status" value="1"/>
</dbReference>
<dbReference type="EMBL" id="AMQM01006424">
    <property type="status" value="NOT_ANNOTATED_CDS"/>
    <property type="molecule type" value="Genomic_DNA"/>
</dbReference>